<evidence type="ECO:0000313" key="2">
    <source>
        <dbReference type="EMBL" id="GAG29075.1"/>
    </source>
</evidence>
<comment type="caution">
    <text evidence="2">The sequence shown here is derived from an EMBL/GenBank/DDBJ whole genome shotgun (WGS) entry which is preliminary data.</text>
</comment>
<feature type="non-terminal residue" evidence="2">
    <location>
        <position position="245"/>
    </location>
</feature>
<feature type="region of interest" description="Disordered" evidence="1">
    <location>
        <begin position="115"/>
        <end position="142"/>
    </location>
</feature>
<gene>
    <name evidence="2" type="ORF">S01H1_71602</name>
</gene>
<evidence type="ECO:0000256" key="1">
    <source>
        <dbReference type="SAM" id="MobiDB-lite"/>
    </source>
</evidence>
<sequence>RPEFALELITDTIPLYEWTHVTAVHGHAMVIYINGEPVTANESIQGRLADAPAADLSIGMTRSFVQSPYFGERNCTRQFKSNMVFSGRIDEVKVFKEHLFHRDVKAEYDALKPLNKKPSQPFLPSVNKKPLRPRPLPAGPEKSPGFGAAYTKLKYSPEWDGLWRVGNYADILVMFDDKPWRYVFWRGTRYLPSLVTGYGRDAIWSNDQGPEDYCKGQSQVNQCHEHMSDMLCRFSNVRIIHNSEA</sequence>
<dbReference type="EMBL" id="BARS01047688">
    <property type="protein sequence ID" value="GAG29075.1"/>
    <property type="molecule type" value="Genomic_DNA"/>
</dbReference>
<dbReference type="SUPFAM" id="SSF49899">
    <property type="entry name" value="Concanavalin A-like lectins/glucanases"/>
    <property type="match status" value="1"/>
</dbReference>
<protein>
    <recommendedName>
        <fullName evidence="3">LamG-like jellyroll fold domain-containing protein</fullName>
    </recommendedName>
</protein>
<organism evidence="2">
    <name type="scientific">marine sediment metagenome</name>
    <dbReference type="NCBI Taxonomy" id="412755"/>
    <lineage>
        <taxon>unclassified sequences</taxon>
        <taxon>metagenomes</taxon>
        <taxon>ecological metagenomes</taxon>
    </lineage>
</organism>
<accession>X0WEK1</accession>
<proteinExistence type="predicted"/>
<evidence type="ECO:0008006" key="3">
    <source>
        <dbReference type="Google" id="ProtNLM"/>
    </source>
</evidence>
<reference evidence="2" key="1">
    <citation type="journal article" date="2014" name="Front. Microbiol.">
        <title>High frequency of phylogenetically diverse reductive dehalogenase-homologous genes in deep subseafloor sedimentary metagenomes.</title>
        <authorList>
            <person name="Kawai M."/>
            <person name="Futagami T."/>
            <person name="Toyoda A."/>
            <person name="Takaki Y."/>
            <person name="Nishi S."/>
            <person name="Hori S."/>
            <person name="Arai W."/>
            <person name="Tsubouchi T."/>
            <person name="Morono Y."/>
            <person name="Uchiyama I."/>
            <person name="Ito T."/>
            <person name="Fujiyama A."/>
            <person name="Inagaki F."/>
            <person name="Takami H."/>
        </authorList>
    </citation>
    <scope>NUCLEOTIDE SEQUENCE</scope>
    <source>
        <strain evidence="2">Expedition CK06-06</strain>
    </source>
</reference>
<feature type="non-terminal residue" evidence="2">
    <location>
        <position position="1"/>
    </location>
</feature>
<name>X0WEK1_9ZZZZ</name>
<dbReference type="InterPro" id="IPR013320">
    <property type="entry name" value="ConA-like_dom_sf"/>
</dbReference>
<dbReference type="Gene3D" id="2.60.120.200">
    <property type="match status" value="1"/>
</dbReference>
<dbReference type="AlphaFoldDB" id="X0WEK1"/>